<evidence type="ECO:0000313" key="1">
    <source>
        <dbReference type="EMBL" id="AZU61057.1"/>
    </source>
</evidence>
<protein>
    <submittedName>
        <fullName evidence="1">Uncharacterized protein</fullName>
    </submittedName>
</protein>
<sequence length="312" mass="36225">MAMSNRQAEQLAWQRLTPKQKRGLLALKDNATIIDGRIYDKSGNDQTHRAELVVNTTESQREALQAIDDLTEHEIENGHFVFAFFESCKTMGDQYPSLTQPDLARLMFVGTYTGYRSGRLQHDNGRIIDKKALESMVGISRNKFREFYRKLIDEDILREVNGELFVNPSVFYRGPVSEIQYEIDEYRHTRLFRKTVRELYAKYTGRATTQLAIIYTVLPFLNFDTNVVCFNPQEHNEDEIKPMNLENLAALLGYKDTHKLKRALDSVKIDGQPVFWLPHNVHDKRQRRIIVNPRVVFAGKAESLRAIKVLFN</sequence>
<proteinExistence type="predicted"/>
<organism evidence="1 2">
    <name type="scientific">Neobacillus mesonae</name>
    <dbReference type="NCBI Taxonomy" id="1193713"/>
    <lineage>
        <taxon>Bacteria</taxon>
        <taxon>Bacillati</taxon>
        <taxon>Bacillota</taxon>
        <taxon>Bacilli</taxon>
        <taxon>Bacillales</taxon>
        <taxon>Bacillaceae</taxon>
        <taxon>Neobacillus</taxon>
    </lineage>
</organism>
<dbReference type="AlphaFoldDB" id="A0A3T0HVP6"/>
<dbReference type="OrthoDB" id="2851232at2"/>
<dbReference type="Proteomes" id="UP000282892">
    <property type="component" value="Chromosome"/>
</dbReference>
<dbReference type="EMBL" id="CP022572">
    <property type="protein sequence ID" value="AZU61057.1"/>
    <property type="molecule type" value="Genomic_DNA"/>
</dbReference>
<evidence type="ECO:0000313" key="2">
    <source>
        <dbReference type="Proteomes" id="UP000282892"/>
    </source>
</evidence>
<name>A0A3T0HVP6_9BACI</name>
<dbReference type="KEGG" id="nmk:CHR53_07205"/>
<reference evidence="1 2" key="1">
    <citation type="submission" date="2017-07" db="EMBL/GenBank/DDBJ databases">
        <title>The complete genome sequence of Bacillus mesonae strain H20-5, an efficient strain improving plant abiotic stress resistance.</title>
        <authorList>
            <person name="Kim S.Y."/>
            <person name="Song H."/>
            <person name="Sang M.K."/>
            <person name="Weon H.-Y."/>
            <person name="Song J."/>
        </authorList>
    </citation>
    <scope>NUCLEOTIDE SEQUENCE [LARGE SCALE GENOMIC DNA]</scope>
    <source>
        <strain evidence="1 2">H20-5</strain>
    </source>
</reference>
<keyword evidence="2" id="KW-1185">Reference proteome</keyword>
<gene>
    <name evidence="1" type="ORF">CHR53_07205</name>
</gene>
<accession>A0A3T0HVP6</accession>